<organism evidence="3">
    <name type="scientific">Angiostrongylus costaricensis</name>
    <name type="common">Nematode worm</name>
    <dbReference type="NCBI Taxonomy" id="334426"/>
    <lineage>
        <taxon>Eukaryota</taxon>
        <taxon>Metazoa</taxon>
        <taxon>Ecdysozoa</taxon>
        <taxon>Nematoda</taxon>
        <taxon>Chromadorea</taxon>
        <taxon>Rhabditida</taxon>
        <taxon>Rhabditina</taxon>
        <taxon>Rhabditomorpha</taxon>
        <taxon>Strongyloidea</taxon>
        <taxon>Metastrongylidae</taxon>
        <taxon>Angiostrongylus</taxon>
    </lineage>
</organism>
<reference evidence="3" key="1">
    <citation type="submission" date="2017-02" db="UniProtKB">
        <authorList>
            <consortium name="WormBaseParasite"/>
        </authorList>
    </citation>
    <scope>IDENTIFICATION</scope>
</reference>
<accession>A0A0R3PRQ9</accession>
<reference evidence="1 2" key="2">
    <citation type="submission" date="2018-11" db="EMBL/GenBank/DDBJ databases">
        <authorList>
            <consortium name="Pathogen Informatics"/>
        </authorList>
    </citation>
    <scope>NUCLEOTIDE SEQUENCE [LARGE SCALE GENOMIC DNA]</scope>
    <source>
        <strain evidence="1 2">Costa Rica</strain>
    </source>
</reference>
<dbReference type="AlphaFoldDB" id="A0A0R3PRQ9"/>
<gene>
    <name evidence="1" type="ORF">ACOC_LOCUS8218</name>
</gene>
<keyword evidence="2" id="KW-1185">Reference proteome</keyword>
<sequence>MTKVAVKPVLKSKPGMVHVEQATAFLAIRISSEISNGESSNAVPSSSEKRLEQKLEESYQLLENEKAQDTKMLPEELHTMEDKVTDEFSKEQQGEDNIATRLNDSTKMTVEVSRNNKANTALFEVDMVLTKAQADEIVYDIKTNGNSPTKHQAYRGESYPNNTWANHLVYYSFMNVTTSQHCDFDEELSSADAVQRVFEKQPEIEVKTPV</sequence>
<dbReference type="WBParaSite" id="ACOC_0000821701-mRNA-1">
    <property type="protein sequence ID" value="ACOC_0000821701-mRNA-1"/>
    <property type="gene ID" value="ACOC_0000821701"/>
</dbReference>
<dbReference type="Proteomes" id="UP000267027">
    <property type="component" value="Unassembled WGS sequence"/>
</dbReference>
<proteinExistence type="predicted"/>
<name>A0A0R3PRQ9_ANGCS</name>
<protein>
    <submittedName>
        <fullName evidence="3">DUF3883 domain-containing protein</fullName>
    </submittedName>
</protein>
<dbReference type="EMBL" id="UYYA01004130">
    <property type="protein sequence ID" value="VDM59803.1"/>
    <property type="molecule type" value="Genomic_DNA"/>
</dbReference>
<evidence type="ECO:0000313" key="1">
    <source>
        <dbReference type="EMBL" id="VDM59803.1"/>
    </source>
</evidence>
<evidence type="ECO:0000313" key="3">
    <source>
        <dbReference type="WBParaSite" id="ACOC_0000821701-mRNA-1"/>
    </source>
</evidence>
<evidence type="ECO:0000313" key="2">
    <source>
        <dbReference type="Proteomes" id="UP000267027"/>
    </source>
</evidence>